<accession>T1GYS3</accession>
<name>T1GYS3_MEGSC</name>
<protein>
    <submittedName>
        <fullName evidence="1">Uncharacterized protein</fullName>
    </submittedName>
</protein>
<proteinExistence type="predicted"/>
<reference evidence="2" key="1">
    <citation type="submission" date="2013-02" db="EMBL/GenBank/DDBJ databases">
        <authorList>
            <person name="Hughes D."/>
        </authorList>
    </citation>
    <scope>NUCLEOTIDE SEQUENCE</scope>
    <source>
        <strain>Durham</strain>
        <strain evidence="2">NC isolate 2 -- Noor lab</strain>
    </source>
</reference>
<sequence>MNDVYFTELEIVINKEFGFVAAYLPDSGPRPFITCYEPEVYDILARVQYIGLTGRDANAVRYIYDCPI</sequence>
<evidence type="ECO:0000313" key="2">
    <source>
        <dbReference type="Proteomes" id="UP000015102"/>
    </source>
</evidence>
<dbReference type="EMBL" id="CAQQ02171669">
    <property type="status" value="NOT_ANNOTATED_CDS"/>
    <property type="molecule type" value="Genomic_DNA"/>
</dbReference>
<keyword evidence="2" id="KW-1185">Reference proteome</keyword>
<dbReference type="HOGENOM" id="CLU_2852280_0_0_1"/>
<dbReference type="EnsemblMetazoa" id="MESCA009010-RA">
    <property type="protein sequence ID" value="MESCA009010-PA"/>
    <property type="gene ID" value="MESCA009010"/>
</dbReference>
<evidence type="ECO:0000313" key="1">
    <source>
        <dbReference type="EnsemblMetazoa" id="MESCA009010-PA"/>
    </source>
</evidence>
<dbReference type="AlphaFoldDB" id="T1GYS3"/>
<organism evidence="1 2">
    <name type="scientific">Megaselia scalaris</name>
    <name type="common">Humpbacked fly</name>
    <name type="synonym">Phora scalaris</name>
    <dbReference type="NCBI Taxonomy" id="36166"/>
    <lineage>
        <taxon>Eukaryota</taxon>
        <taxon>Metazoa</taxon>
        <taxon>Ecdysozoa</taxon>
        <taxon>Arthropoda</taxon>
        <taxon>Hexapoda</taxon>
        <taxon>Insecta</taxon>
        <taxon>Pterygota</taxon>
        <taxon>Neoptera</taxon>
        <taxon>Endopterygota</taxon>
        <taxon>Diptera</taxon>
        <taxon>Brachycera</taxon>
        <taxon>Muscomorpha</taxon>
        <taxon>Platypezoidea</taxon>
        <taxon>Phoridae</taxon>
        <taxon>Megaseliini</taxon>
        <taxon>Megaselia</taxon>
    </lineage>
</organism>
<dbReference type="Proteomes" id="UP000015102">
    <property type="component" value="Unassembled WGS sequence"/>
</dbReference>
<reference evidence="1" key="2">
    <citation type="submission" date="2015-06" db="UniProtKB">
        <authorList>
            <consortium name="EnsemblMetazoa"/>
        </authorList>
    </citation>
    <scope>IDENTIFICATION</scope>
</reference>